<dbReference type="CDD" id="cd17557">
    <property type="entry name" value="REC_Rcp-like"/>
    <property type="match status" value="1"/>
</dbReference>
<proteinExistence type="predicted"/>
<dbReference type="SUPFAM" id="SSF52172">
    <property type="entry name" value="CheY-like"/>
    <property type="match status" value="1"/>
</dbReference>
<dbReference type="Gene3D" id="3.40.50.2300">
    <property type="match status" value="1"/>
</dbReference>
<dbReference type="InterPro" id="IPR052893">
    <property type="entry name" value="TCS_response_regulator"/>
</dbReference>
<reference evidence="3 4" key="1">
    <citation type="journal article" date="2018" name="Aquat. Microb. Ecol.">
        <title>Gammaproteobacterial methanotrophs dominate.</title>
        <authorList>
            <person name="Rissanen A.J."/>
            <person name="Saarenheimo J."/>
            <person name="Tiirola M."/>
            <person name="Peura S."/>
            <person name="Aalto S.L."/>
            <person name="Karvinen A."/>
            <person name="Nykanen H."/>
        </authorList>
    </citation>
    <scope>NUCLEOTIDE SEQUENCE [LARGE SCALE GENOMIC DNA]</scope>
    <source>
        <strain evidence="3">AMbin10</strain>
    </source>
</reference>
<dbReference type="PROSITE" id="PS50110">
    <property type="entry name" value="RESPONSE_REGULATORY"/>
    <property type="match status" value="1"/>
</dbReference>
<organism evidence="3 4">
    <name type="scientific">Candidatus Methylumidiphilus alinenensis</name>
    <dbReference type="NCBI Taxonomy" id="2202197"/>
    <lineage>
        <taxon>Bacteria</taxon>
        <taxon>Pseudomonadati</taxon>
        <taxon>Pseudomonadota</taxon>
        <taxon>Gammaproteobacteria</taxon>
        <taxon>Methylococcales</taxon>
        <taxon>Candidatus Methylumidiphilus</taxon>
    </lineage>
</organism>
<dbReference type="GO" id="GO:0000160">
    <property type="term" value="P:phosphorelay signal transduction system"/>
    <property type="evidence" value="ECO:0007669"/>
    <property type="project" value="InterPro"/>
</dbReference>
<name>A0A2W4QZX1_9GAMM</name>
<feature type="domain" description="Response regulatory" evidence="2">
    <location>
        <begin position="6"/>
        <end position="133"/>
    </location>
</feature>
<accession>A0A2W4QZX1</accession>
<evidence type="ECO:0000259" key="2">
    <source>
        <dbReference type="PROSITE" id="PS50110"/>
    </source>
</evidence>
<feature type="modified residue" description="4-aspartylphosphate" evidence="1">
    <location>
        <position position="66"/>
    </location>
</feature>
<dbReference type="InterPro" id="IPR001789">
    <property type="entry name" value="Sig_transdc_resp-reg_receiver"/>
</dbReference>
<dbReference type="EMBL" id="QJPH01000333">
    <property type="protein sequence ID" value="PZN77595.1"/>
    <property type="molecule type" value="Genomic_DNA"/>
</dbReference>
<keyword evidence="1" id="KW-0597">Phosphoprotein</keyword>
<evidence type="ECO:0000256" key="1">
    <source>
        <dbReference type="PROSITE-ProRule" id="PRU00169"/>
    </source>
</evidence>
<dbReference type="SMART" id="SM00448">
    <property type="entry name" value="REC"/>
    <property type="match status" value="1"/>
</dbReference>
<protein>
    <submittedName>
        <fullName evidence="3">Two-component system response regulator</fullName>
    </submittedName>
</protein>
<evidence type="ECO:0000313" key="3">
    <source>
        <dbReference type="EMBL" id="PZN77595.1"/>
    </source>
</evidence>
<sequence>MNEDHPILIIEDSDEDFEVTCWALRQAGFTHPITRAVRAEEALLHLCPMPPRPDWTSKLPCLVLLDLNLPGMNGLQFLQELRWAGHPPSIPVVILSTSKNPRDIADCYRLGASGYFCKPMSLQLYIEKMRRLIQYWFESVTLAESDG</sequence>
<gene>
    <name evidence="3" type="ORF">DM484_14455</name>
</gene>
<dbReference type="PANTHER" id="PTHR44520">
    <property type="entry name" value="RESPONSE REGULATOR RCP1-RELATED"/>
    <property type="match status" value="1"/>
</dbReference>
<dbReference type="AlphaFoldDB" id="A0A2W4QZX1"/>
<evidence type="ECO:0000313" key="4">
    <source>
        <dbReference type="Proteomes" id="UP000249396"/>
    </source>
</evidence>
<dbReference type="InterPro" id="IPR011006">
    <property type="entry name" value="CheY-like_superfamily"/>
</dbReference>
<dbReference type="Pfam" id="PF00072">
    <property type="entry name" value="Response_reg"/>
    <property type="match status" value="1"/>
</dbReference>
<comment type="caution">
    <text evidence="3">The sequence shown here is derived from an EMBL/GenBank/DDBJ whole genome shotgun (WGS) entry which is preliminary data.</text>
</comment>
<dbReference type="Proteomes" id="UP000249396">
    <property type="component" value="Unassembled WGS sequence"/>
</dbReference>